<feature type="transmembrane region" description="Helical" evidence="1">
    <location>
        <begin position="283"/>
        <end position="303"/>
    </location>
</feature>
<dbReference type="SUPFAM" id="SSF53067">
    <property type="entry name" value="Actin-like ATPase domain"/>
    <property type="match status" value="1"/>
</dbReference>
<dbReference type="EMBL" id="NVVJ01000005">
    <property type="protein sequence ID" value="PCJ27737.1"/>
    <property type="molecule type" value="Genomic_DNA"/>
</dbReference>
<keyword evidence="1" id="KW-1133">Transmembrane helix</keyword>
<organism evidence="2 3">
    <name type="scientific">SAR86 cluster bacterium</name>
    <dbReference type="NCBI Taxonomy" id="2030880"/>
    <lineage>
        <taxon>Bacteria</taxon>
        <taxon>Pseudomonadati</taxon>
        <taxon>Pseudomonadota</taxon>
        <taxon>Gammaproteobacteria</taxon>
        <taxon>SAR86 cluster</taxon>
    </lineage>
</organism>
<dbReference type="Gene3D" id="3.30.420.380">
    <property type="match status" value="1"/>
</dbReference>
<evidence type="ECO:0000313" key="2">
    <source>
        <dbReference type="EMBL" id="PCJ27737.1"/>
    </source>
</evidence>
<name>A0A2A5B837_9GAMM</name>
<accession>A0A2A5B837</accession>
<dbReference type="Proteomes" id="UP000218327">
    <property type="component" value="Unassembled WGS sequence"/>
</dbReference>
<evidence type="ECO:0008006" key="4">
    <source>
        <dbReference type="Google" id="ProtNLM"/>
    </source>
</evidence>
<evidence type="ECO:0000256" key="1">
    <source>
        <dbReference type="SAM" id="Phobius"/>
    </source>
</evidence>
<keyword evidence="1" id="KW-0812">Transmembrane</keyword>
<keyword evidence="1" id="KW-0472">Membrane</keyword>
<reference evidence="3" key="1">
    <citation type="submission" date="2017-08" db="EMBL/GenBank/DDBJ databases">
        <title>A dynamic microbial community with high functional redundancy inhabits the cold, oxic subseafloor aquifer.</title>
        <authorList>
            <person name="Tully B.J."/>
            <person name="Wheat C.G."/>
            <person name="Glazer B.T."/>
            <person name="Huber J.A."/>
        </authorList>
    </citation>
    <scope>NUCLEOTIDE SEQUENCE [LARGE SCALE GENOMIC DNA]</scope>
</reference>
<evidence type="ECO:0000313" key="3">
    <source>
        <dbReference type="Proteomes" id="UP000218327"/>
    </source>
</evidence>
<dbReference type="InterPro" id="IPR043129">
    <property type="entry name" value="ATPase_NBD"/>
</dbReference>
<dbReference type="AlphaFoldDB" id="A0A2A5B837"/>
<gene>
    <name evidence="2" type="ORF">COA96_02485</name>
</gene>
<protein>
    <recommendedName>
        <fullName evidence="4">GspL cytoplasmic actin-ATPase-like domain-containing protein</fullName>
    </recommendedName>
</protein>
<sequence>MSSLAINNSQWRAQLLSSLPVAVRTLIQGASGRDLIKNISITLLVHDGHLLHIESERSVKLSGDDVQSLAIASRSVINEEQRENPVLLLLPPGEFVTTTIQMPGIAKENLAAALQIQSETVLPSFEETLALAINPKSADHNTEHTALWITQNRLSELFSAFADQGLFLAAIKPRLLNISSNNTNEIGISNIIDSDANTVTYAVLDNGVLQKWLHINKSDLEQEVFSEQWEKAIASDKVNTNNLELSIEKDYFGLTGKNFNQEYCFFPRGALLAKRRNETGKRYIVAAVVVAAMLFIGAMPFIAQSLEFRSLAATLESQRQMASTAREDQSVVVSFENEWGLINDFPQQRIRDAMFTLQNILSPDVLSSLEVSEGLIKIQGTSTEPQAILQRLEQDPMFTEVIFSRATNNSRYYIDLRLSTVNFDAYMVRHFPDE</sequence>
<comment type="caution">
    <text evidence="2">The sequence shown here is derived from an EMBL/GenBank/DDBJ whole genome shotgun (WGS) entry which is preliminary data.</text>
</comment>
<proteinExistence type="predicted"/>